<protein>
    <submittedName>
        <fullName evidence="1">Uncharacterized protein</fullName>
    </submittedName>
</protein>
<organism evidence="1 2">
    <name type="scientific">endosymbiont of Galathealinum brachiosum</name>
    <dbReference type="NCBI Taxonomy" id="2200906"/>
    <lineage>
        <taxon>Bacteria</taxon>
        <taxon>Pseudomonadati</taxon>
        <taxon>Pseudomonadota</taxon>
        <taxon>Gammaproteobacteria</taxon>
        <taxon>sulfur-oxidizing symbionts</taxon>
    </lineage>
</organism>
<sequence length="122" mass="13829">MQSNAQLQEEPLYQRNVSSTAKLFSFNRSVFMTDRVWEDCVELAGVNGRSVDELAVLQRLRHVLFMASSALHGRVADLECEFSIHRVPNDGETCRPEQTILKLVASTSDQDQPQIIIKHPCE</sequence>
<proteinExistence type="predicted"/>
<dbReference type="EMBL" id="QFXC01000011">
    <property type="protein sequence ID" value="RDH83042.1"/>
    <property type="molecule type" value="Genomic_DNA"/>
</dbReference>
<evidence type="ECO:0000313" key="2">
    <source>
        <dbReference type="Proteomes" id="UP000254266"/>
    </source>
</evidence>
<gene>
    <name evidence="1" type="ORF">DIZ80_12335</name>
</gene>
<dbReference type="AlphaFoldDB" id="A0A370DDQ4"/>
<evidence type="ECO:0000313" key="1">
    <source>
        <dbReference type="EMBL" id="RDH83042.1"/>
    </source>
</evidence>
<comment type="caution">
    <text evidence="1">The sequence shown here is derived from an EMBL/GenBank/DDBJ whole genome shotgun (WGS) entry which is preliminary data.</text>
</comment>
<keyword evidence="2" id="KW-1185">Reference proteome</keyword>
<accession>A0A370DDQ4</accession>
<reference evidence="1 2" key="1">
    <citation type="journal article" date="2018" name="ISME J.">
        <title>Endosymbiont genomes yield clues of tubeworm success.</title>
        <authorList>
            <person name="Li Y."/>
            <person name="Liles M.R."/>
            <person name="Halanych K.M."/>
        </authorList>
    </citation>
    <scope>NUCLEOTIDE SEQUENCE [LARGE SCALE GENOMIC DNA]</scope>
    <source>
        <strain evidence="1">A1464</strain>
    </source>
</reference>
<name>A0A370DDQ4_9GAMM</name>
<dbReference type="Proteomes" id="UP000254266">
    <property type="component" value="Unassembled WGS sequence"/>
</dbReference>